<accession>A0AAW3TA17</accession>
<comment type="caution">
    <text evidence="2">The sequence shown here is derived from an EMBL/GenBank/DDBJ whole genome shotgun (WGS) entry which is preliminary data.</text>
</comment>
<feature type="region of interest" description="Disordered" evidence="1">
    <location>
        <begin position="13"/>
        <end position="32"/>
    </location>
</feature>
<organism evidence="2 3">
    <name type="scientific">Curtobacterium pusillum</name>
    <dbReference type="NCBI Taxonomy" id="69373"/>
    <lineage>
        <taxon>Bacteria</taxon>
        <taxon>Bacillati</taxon>
        <taxon>Actinomycetota</taxon>
        <taxon>Actinomycetes</taxon>
        <taxon>Micrococcales</taxon>
        <taxon>Microbacteriaceae</taxon>
        <taxon>Curtobacterium</taxon>
    </lineage>
</organism>
<evidence type="ECO:0000256" key="1">
    <source>
        <dbReference type="SAM" id="MobiDB-lite"/>
    </source>
</evidence>
<dbReference type="AlphaFoldDB" id="A0AAW3TA17"/>
<protein>
    <submittedName>
        <fullName evidence="2">Uncharacterized protein</fullName>
    </submittedName>
</protein>
<dbReference type="EMBL" id="JACGXP010000004">
    <property type="protein sequence ID" value="MBA8991530.1"/>
    <property type="molecule type" value="Genomic_DNA"/>
</dbReference>
<name>A0AAW3TA17_9MICO</name>
<dbReference type="Proteomes" id="UP000590225">
    <property type="component" value="Unassembled WGS sequence"/>
</dbReference>
<proteinExistence type="predicted"/>
<reference evidence="2 3" key="1">
    <citation type="submission" date="2020-07" db="EMBL/GenBank/DDBJ databases">
        <title>Above-ground endophytic microbial communities from plants in different locations in the United States.</title>
        <authorList>
            <person name="Frank C."/>
        </authorList>
    </citation>
    <scope>NUCLEOTIDE SEQUENCE [LARGE SCALE GENOMIC DNA]</scope>
    <source>
        <strain evidence="2 3">WPL5_2</strain>
    </source>
</reference>
<sequence>MAATAGATIAPVAPVAGTAGATSGPAETTAAS</sequence>
<evidence type="ECO:0000313" key="3">
    <source>
        <dbReference type="Proteomes" id="UP000590225"/>
    </source>
</evidence>
<evidence type="ECO:0000313" key="2">
    <source>
        <dbReference type="EMBL" id="MBA8991530.1"/>
    </source>
</evidence>
<gene>
    <name evidence="2" type="ORF">FHW23_002799</name>
</gene>